<dbReference type="Proteomes" id="UP000294498">
    <property type="component" value="Unassembled WGS sequence"/>
</dbReference>
<protein>
    <submittedName>
        <fullName evidence="1">Plasmid maintenance system killer protein</fullName>
    </submittedName>
</protein>
<dbReference type="RefSeq" id="WP_133994323.1">
    <property type="nucleotide sequence ID" value="NZ_SODV01000001.1"/>
</dbReference>
<accession>A0A4R8DTP6</accession>
<proteinExistence type="predicted"/>
<dbReference type="OrthoDB" id="9801026at2"/>
<dbReference type="EMBL" id="SODV01000001">
    <property type="protein sequence ID" value="TDX01680.1"/>
    <property type="molecule type" value="Genomic_DNA"/>
</dbReference>
<comment type="caution">
    <text evidence="1">The sequence shown here is derived from an EMBL/GenBank/DDBJ whole genome shotgun (WGS) entry which is preliminary data.</text>
</comment>
<dbReference type="SUPFAM" id="SSF143011">
    <property type="entry name" value="RelE-like"/>
    <property type="match status" value="1"/>
</dbReference>
<gene>
    <name evidence="1" type="ORF">EDB95_2722</name>
</gene>
<dbReference type="Gene3D" id="3.30.2310.20">
    <property type="entry name" value="RelE-like"/>
    <property type="match status" value="1"/>
</dbReference>
<dbReference type="AlphaFoldDB" id="A0A4R8DTP6"/>
<keyword evidence="2" id="KW-1185">Reference proteome</keyword>
<evidence type="ECO:0000313" key="2">
    <source>
        <dbReference type="Proteomes" id="UP000294498"/>
    </source>
</evidence>
<organism evidence="1 2">
    <name type="scientific">Dinghuibacter silviterrae</name>
    <dbReference type="NCBI Taxonomy" id="1539049"/>
    <lineage>
        <taxon>Bacteria</taxon>
        <taxon>Pseudomonadati</taxon>
        <taxon>Bacteroidota</taxon>
        <taxon>Chitinophagia</taxon>
        <taxon>Chitinophagales</taxon>
        <taxon>Chitinophagaceae</taxon>
        <taxon>Dinghuibacter</taxon>
    </lineage>
</organism>
<evidence type="ECO:0000313" key="1">
    <source>
        <dbReference type="EMBL" id="TDX01680.1"/>
    </source>
</evidence>
<sequence length="98" mass="11513">MEVVFRNASLEVLYRSGRETGKPVFGKEVIRSFIRKIAVLKEATHAIELTAFKSLHFEALTKEERFRGMHSIRVNDRYRLVLKIAKEIVEIHELTDYH</sequence>
<reference evidence="1 2" key="1">
    <citation type="submission" date="2019-03" db="EMBL/GenBank/DDBJ databases">
        <title>Genomic Encyclopedia of Type Strains, Phase IV (KMG-IV): sequencing the most valuable type-strain genomes for metagenomic binning, comparative biology and taxonomic classification.</title>
        <authorList>
            <person name="Goeker M."/>
        </authorList>
    </citation>
    <scope>NUCLEOTIDE SEQUENCE [LARGE SCALE GENOMIC DNA]</scope>
    <source>
        <strain evidence="1 2">DSM 100059</strain>
    </source>
</reference>
<name>A0A4R8DTP6_9BACT</name>
<dbReference type="InterPro" id="IPR035093">
    <property type="entry name" value="RelE/ParE_toxin_dom_sf"/>
</dbReference>